<keyword evidence="12" id="KW-1185">Reference proteome</keyword>
<dbReference type="GO" id="GO:0004479">
    <property type="term" value="F:methionyl-tRNA formyltransferase activity"/>
    <property type="evidence" value="ECO:0007669"/>
    <property type="project" value="UniProtKB-UniRule"/>
</dbReference>
<evidence type="ECO:0000256" key="6">
    <source>
        <dbReference type="ARBA" id="ARBA00022917"/>
    </source>
</evidence>
<proteinExistence type="inferred from homology"/>
<evidence type="ECO:0000256" key="4">
    <source>
        <dbReference type="ARBA" id="ARBA00016014"/>
    </source>
</evidence>
<dbReference type="InterPro" id="IPR044135">
    <property type="entry name" value="Met-tRNA-FMT_C"/>
</dbReference>
<dbReference type="OrthoDB" id="9802815at2"/>
<dbReference type="InterPro" id="IPR041711">
    <property type="entry name" value="Met-tRNA-FMT_N"/>
</dbReference>
<dbReference type="FunFam" id="3.40.50.170:FF:000004">
    <property type="entry name" value="Methionyl-tRNA formyltransferase"/>
    <property type="match status" value="1"/>
</dbReference>
<evidence type="ECO:0000313" key="12">
    <source>
        <dbReference type="Proteomes" id="UP000315128"/>
    </source>
</evidence>
<dbReference type="PANTHER" id="PTHR11138">
    <property type="entry name" value="METHIONYL-TRNA FORMYLTRANSFERASE"/>
    <property type="match status" value="1"/>
</dbReference>
<keyword evidence="5 8" id="KW-0808">Transferase</keyword>
<dbReference type="EMBL" id="CP041356">
    <property type="protein sequence ID" value="QDK69859.1"/>
    <property type="molecule type" value="Genomic_DNA"/>
</dbReference>
<dbReference type="InterPro" id="IPR002376">
    <property type="entry name" value="Formyl_transf_N"/>
</dbReference>
<dbReference type="Gene3D" id="3.40.50.170">
    <property type="entry name" value="Formyl transferase, N-terminal domain"/>
    <property type="match status" value="1"/>
</dbReference>
<dbReference type="SUPFAM" id="SSF50486">
    <property type="entry name" value="FMT C-terminal domain-like"/>
    <property type="match status" value="1"/>
</dbReference>
<evidence type="ECO:0000256" key="7">
    <source>
        <dbReference type="ARBA" id="ARBA00048558"/>
    </source>
</evidence>
<sequence>MTKTKIIFMGTPPFAATVLQGLIDSNQYEILAVVTQPDRKVGRKQELRMTPVKELALTVNLPVLQPEKLSGSLEMTQLITLQADGIVTAAFGQFLPGKLLDSVKFAVNTHASLLPKYRGGAPIHYAIMNGDTEAGVTIMEMVRKMDAGDMIAQSAIPITDEDNVGTMFEKLAEVGRDLLLETLPKYLSGELKPIPQNEDKVTFSPNISAEEEKIDWTRTSREIFNQIRGMNPFPVAHTLWNGERFKIYEATIATSRFSDVASIDMRSESEAVSTDENSVSTLPGEIVEKTKKSLKIACGKGIITLKIVQPAGKPKMDIASFLNGLGQKIQVGDKLGE</sequence>
<evidence type="ECO:0000256" key="1">
    <source>
        <dbReference type="ARBA" id="ARBA00002606"/>
    </source>
</evidence>
<evidence type="ECO:0000259" key="9">
    <source>
        <dbReference type="Pfam" id="PF00551"/>
    </source>
</evidence>
<evidence type="ECO:0000259" key="10">
    <source>
        <dbReference type="Pfam" id="PF02911"/>
    </source>
</evidence>
<dbReference type="Pfam" id="PF02911">
    <property type="entry name" value="Formyl_trans_C"/>
    <property type="match status" value="1"/>
</dbReference>
<comment type="catalytic activity">
    <reaction evidence="7 8">
        <text>L-methionyl-tRNA(fMet) + (6R)-10-formyltetrahydrofolate = N-formyl-L-methionyl-tRNA(fMet) + (6S)-5,6,7,8-tetrahydrofolate + H(+)</text>
        <dbReference type="Rhea" id="RHEA:24380"/>
        <dbReference type="Rhea" id="RHEA-COMP:9952"/>
        <dbReference type="Rhea" id="RHEA-COMP:9953"/>
        <dbReference type="ChEBI" id="CHEBI:15378"/>
        <dbReference type="ChEBI" id="CHEBI:57453"/>
        <dbReference type="ChEBI" id="CHEBI:78530"/>
        <dbReference type="ChEBI" id="CHEBI:78844"/>
        <dbReference type="ChEBI" id="CHEBI:195366"/>
        <dbReference type="EC" id="2.1.2.9"/>
    </reaction>
</comment>
<dbReference type="InterPro" id="IPR011034">
    <property type="entry name" value="Formyl_transferase-like_C_sf"/>
</dbReference>
<feature type="binding site" evidence="8">
    <location>
        <begin position="112"/>
        <end position="115"/>
    </location>
    <ligand>
        <name>(6S)-5,6,7,8-tetrahydrofolate</name>
        <dbReference type="ChEBI" id="CHEBI:57453"/>
    </ligand>
</feature>
<reference evidence="11 12" key="1">
    <citation type="submission" date="2019-07" db="EMBL/GenBank/DDBJ databases">
        <title>Genome sequencing of KACC 19320.</title>
        <authorList>
            <person name="Heo J."/>
            <person name="Kim S.-J."/>
            <person name="Kim J.-S."/>
            <person name="Hong S.-B."/>
            <person name="Kwon S.-W."/>
        </authorList>
    </citation>
    <scope>NUCLEOTIDE SEQUENCE [LARGE SCALE GENOMIC DNA]</scope>
    <source>
        <strain evidence="11 12">KACC 19320</strain>
    </source>
</reference>
<dbReference type="NCBIfam" id="TIGR00460">
    <property type="entry name" value="fmt"/>
    <property type="match status" value="1"/>
</dbReference>
<dbReference type="EC" id="2.1.2.9" evidence="3 8"/>
<organism evidence="11 12">
    <name type="scientific">Lactococcus protaetiae</name>
    <dbReference type="NCBI Taxonomy" id="2592653"/>
    <lineage>
        <taxon>Bacteria</taxon>
        <taxon>Bacillati</taxon>
        <taxon>Bacillota</taxon>
        <taxon>Bacilli</taxon>
        <taxon>Lactobacillales</taxon>
        <taxon>Streptococcaceae</taxon>
        <taxon>Lactococcus</taxon>
    </lineage>
</organism>
<dbReference type="CDD" id="cd08646">
    <property type="entry name" value="FMT_core_Met-tRNA-FMT_N"/>
    <property type="match status" value="1"/>
</dbReference>
<dbReference type="RefSeq" id="WP_142765528.1">
    <property type="nucleotide sequence ID" value="NZ_CP041356.1"/>
</dbReference>
<dbReference type="InterPro" id="IPR005793">
    <property type="entry name" value="Formyl_trans_C"/>
</dbReference>
<evidence type="ECO:0000256" key="8">
    <source>
        <dbReference type="HAMAP-Rule" id="MF_00182"/>
    </source>
</evidence>
<keyword evidence="6 8" id="KW-0648">Protein biosynthesis</keyword>
<evidence type="ECO:0000256" key="5">
    <source>
        <dbReference type="ARBA" id="ARBA00022679"/>
    </source>
</evidence>
<evidence type="ECO:0000313" key="11">
    <source>
        <dbReference type="EMBL" id="QDK69859.1"/>
    </source>
</evidence>
<accession>A0A514Z5J5</accession>
<feature type="domain" description="Formyl transferase N-terminal" evidence="9">
    <location>
        <begin position="5"/>
        <end position="182"/>
    </location>
</feature>
<comment type="function">
    <text evidence="1 8">Attaches a formyl group to the free amino group of methionyl-tRNA(fMet). The formyl group appears to play a dual role in the initiator identity of N-formylmethionyl-tRNA by promoting its recognition by IF2 and preventing the misappropriation of this tRNA by the elongation apparatus.</text>
</comment>
<comment type="similarity">
    <text evidence="2 8">Belongs to the Fmt family.</text>
</comment>
<dbReference type="KEGG" id="lack:FLP15_00015"/>
<dbReference type="InterPro" id="IPR036477">
    <property type="entry name" value="Formyl_transf_N_sf"/>
</dbReference>
<dbReference type="Proteomes" id="UP000315128">
    <property type="component" value="Chromosome"/>
</dbReference>
<evidence type="ECO:0000256" key="2">
    <source>
        <dbReference type="ARBA" id="ARBA00010699"/>
    </source>
</evidence>
<dbReference type="InterPro" id="IPR037022">
    <property type="entry name" value="Formyl_trans_C_sf"/>
</dbReference>
<dbReference type="CDD" id="cd08704">
    <property type="entry name" value="Met_tRNA_FMT_C"/>
    <property type="match status" value="1"/>
</dbReference>
<dbReference type="HAMAP" id="MF_00182">
    <property type="entry name" value="Formyl_trans"/>
    <property type="match status" value="1"/>
</dbReference>
<dbReference type="GO" id="GO:0005829">
    <property type="term" value="C:cytosol"/>
    <property type="evidence" value="ECO:0007669"/>
    <property type="project" value="TreeGrafter"/>
</dbReference>
<dbReference type="Pfam" id="PF00551">
    <property type="entry name" value="Formyl_trans_N"/>
    <property type="match status" value="1"/>
</dbReference>
<dbReference type="Gene3D" id="3.10.25.10">
    <property type="entry name" value="Formyl transferase, C-terminal domain"/>
    <property type="match status" value="1"/>
</dbReference>
<protein>
    <recommendedName>
        <fullName evidence="4 8">Methionyl-tRNA formyltransferase</fullName>
        <ecNumber evidence="3 8">2.1.2.9</ecNumber>
    </recommendedName>
</protein>
<dbReference type="AlphaFoldDB" id="A0A514Z5J5"/>
<evidence type="ECO:0000256" key="3">
    <source>
        <dbReference type="ARBA" id="ARBA00012261"/>
    </source>
</evidence>
<gene>
    <name evidence="8" type="primary">fmt</name>
    <name evidence="11" type="ORF">FLP15_00015</name>
</gene>
<name>A0A514Z5J5_9LACT</name>
<feature type="domain" description="Formyl transferase C-terminal" evidence="10">
    <location>
        <begin position="206"/>
        <end position="325"/>
    </location>
</feature>
<dbReference type="PANTHER" id="PTHR11138:SF5">
    <property type="entry name" value="METHIONYL-TRNA FORMYLTRANSFERASE, MITOCHONDRIAL"/>
    <property type="match status" value="1"/>
</dbReference>
<dbReference type="InterPro" id="IPR005794">
    <property type="entry name" value="Fmt"/>
</dbReference>
<dbReference type="FunFam" id="3.40.50.12230:FF:000001">
    <property type="entry name" value="Methionyl-tRNA formyltransferase"/>
    <property type="match status" value="1"/>
</dbReference>
<dbReference type="SUPFAM" id="SSF53328">
    <property type="entry name" value="Formyltransferase"/>
    <property type="match status" value="1"/>
</dbReference>